<dbReference type="PANTHER" id="PTHR45689">
    <property type="entry name" value="I[[H]] CHANNEL, ISOFORM E"/>
    <property type="match status" value="1"/>
</dbReference>
<dbReference type="HOGENOM" id="CLU_005746_15_2_1"/>
<dbReference type="GO" id="GO:0003254">
    <property type="term" value="P:regulation of membrane depolarization"/>
    <property type="evidence" value="ECO:0007669"/>
    <property type="project" value="TreeGrafter"/>
</dbReference>
<dbReference type="GO" id="GO:0098855">
    <property type="term" value="C:HCN channel complex"/>
    <property type="evidence" value="ECO:0007669"/>
    <property type="project" value="TreeGrafter"/>
</dbReference>
<dbReference type="InterPro" id="IPR051413">
    <property type="entry name" value="K/Na_HCN_channel"/>
</dbReference>
<evidence type="ECO:0000313" key="4">
    <source>
        <dbReference type="EnsemblMetazoa" id="PHUM119970-PA"/>
    </source>
</evidence>
<dbReference type="OMA" id="FLGWIWF"/>
<name>E0VDL8_PEDHC</name>
<dbReference type="EnsemblMetazoa" id="PHUM119970-RA">
    <property type="protein sequence ID" value="PHUM119970-PA"/>
    <property type="gene ID" value="PHUM119970"/>
</dbReference>
<evidence type="ECO:0000313" key="5">
    <source>
        <dbReference type="Proteomes" id="UP000009046"/>
    </source>
</evidence>
<dbReference type="SMART" id="SM00100">
    <property type="entry name" value="cNMP"/>
    <property type="match status" value="1"/>
</dbReference>
<feature type="transmembrane region" description="Helical" evidence="1">
    <location>
        <begin position="81"/>
        <end position="106"/>
    </location>
</feature>
<protein>
    <submittedName>
        <fullName evidence="3 4">Voltage-activated ion channel, putative</fullName>
    </submittedName>
</protein>
<dbReference type="Gene3D" id="1.10.287.630">
    <property type="entry name" value="Helix hairpin bin"/>
    <property type="match status" value="1"/>
</dbReference>
<feature type="transmembrane region" description="Helical" evidence="1">
    <location>
        <begin position="127"/>
        <end position="150"/>
    </location>
</feature>
<dbReference type="AlphaFoldDB" id="E0VDL8"/>
<dbReference type="InterPro" id="IPR018490">
    <property type="entry name" value="cNMP-bd_dom_sf"/>
</dbReference>
<dbReference type="PANTHER" id="PTHR45689:SF14">
    <property type="entry name" value="CYCLIC NUCLEOTIDE-GATED CATION CHANNEL SUBUNIT A-LIKE PROTEIN"/>
    <property type="match status" value="1"/>
</dbReference>
<feature type="transmembrane region" description="Helical" evidence="1">
    <location>
        <begin position="170"/>
        <end position="193"/>
    </location>
</feature>
<dbReference type="VEuPathDB" id="VectorBase:PHUM119970"/>
<evidence type="ECO:0000256" key="1">
    <source>
        <dbReference type="SAM" id="Phobius"/>
    </source>
</evidence>
<reference evidence="4" key="3">
    <citation type="submission" date="2021-02" db="UniProtKB">
        <authorList>
            <consortium name="EnsemblMetazoa"/>
        </authorList>
    </citation>
    <scope>IDENTIFICATION</scope>
    <source>
        <strain evidence="4">USDA</strain>
    </source>
</reference>
<keyword evidence="1" id="KW-0812">Transmembrane</keyword>
<reference evidence="3" key="2">
    <citation type="submission" date="2007-04" db="EMBL/GenBank/DDBJ databases">
        <title>The genome of the human body louse.</title>
        <authorList>
            <consortium name="The Human Body Louse Genome Consortium"/>
            <person name="Kirkness E."/>
            <person name="Walenz B."/>
            <person name="Hass B."/>
            <person name="Bruggner R."/>
            <person name="Strausberg R."/>
        </authorList>
    </citation>
    <scope>NUCLEOTIDE SEQUENCE</scope>
    <source>
        <strain evidence="3">USDA</strain>
    </source>
</reference>
<dbReference type="RefSeq" id="XP_002424212.1">
    <property type="nucleotide sequence ID" value="XM_002424167.1"/>
</dbReference>
<gene>
    <name evidence="4" type="primary">8238354</name>
    <name evidence="3" type="ORF">Phum_PHUM119970</name>
</gene>
<feature type="domain" description="Cyclic nucleotide-binding" evidence="2">
    <location>
        <begin position="426"/>
        <end position="543"/>
    </location>
</feature>
<dbReference type="eggNOG" id="KOG0498">
    <property type="taxonomic scope" value="Eukaryota"/>
</dbReference>
<organism>
    <name type="scientific">Pediculus humanus subsp. corporis</name>
    <name type="common">Body louse</name>
    <dbReference type="NCBI Taxonomy" id="121224"/>
    <lineage>
        <taxon>Eukaryota</taxon>
        <taxon>Metazoa</taxon>
        <taxon>Ecdysozoa</taxon>
        <taxon>Arthropoda</taxon>
        <taxon>Hexapoda</taxon>
        <taxon>Insecta</taxon>
        <taxon>Pterygota</taxon>
        <taxon>Neoptera</taxon>
        <taxon>Paraneoptera</taxon>
        <taxon>Psocodea</taxon>
        <taxon>Troctomorpha</taxon>
        <taxon>Phthiraptera</taxon>
        <taxon>Anoplura</taxon>
        <taxon>Pediculidae</taxon>
        <taxon>Pediculus</taxon>
    </lineage>
</organism>
<accession>E0VDL8</accession>
<keyword evidence="5" id="KW-1185">Reference proteome</keyword>
<feature type="transmembrane region" description="Helical" evidence="1">
    <location>
        <begin position="323"/>
        <end position="345"/>
    </location>
</feature>
<reference evidence="3" key="1">
    <citation type="submission" date="2007-04" db="EMBL/GenBank/DDBJ databases">
        <title>Annotation of Pediculus humanus corporis strain USDA.</title>
        <authorList>
            <person name="Kirkness E."/>
            <person name="Hannick L."/>
            <person name="Hass B."/>
            <person name="Bruggner R."/>
            <person name="Lawson D."/>
            <person name="Bidwell S."/>
            <person name="Joardar V."/>
            <person name="Caler E."/>
            <person name="Walenz B."/>
            <person name="Inman J."/>
            <person name="Schobel S."/>
            <person name="Galinsky K."/>
            <person name="Amedeo P."/>
            <person name="Strausberg R."/>
        </authorList>
    </citation>
    <scope>NUCLEOTIDE SEQUENCE</scope>
    <source>
        <strain evidence="3">USDA</strain>
    </source>
</reference>
<dbReference type="CTD" id="8238354"/>
<feature type="transmembrane region" description="Helical" evidence="1">
    <location>
        <begin position="237"/>
        <end position="262"/>
    </location>
</feature>
<dbReference type="EMBL" id="AAZO01001412">
    <property type="status" value="NOT_ANNOTATED_CDS"/>
    <property type="molecule type" value="Genomic_DNA"/>
</dbReference>
<dbReference type="OrthoDB" id="2021138at2759"/>
<keyword evidence="1" id="KW-0472">Membrane</keyword>
<dbReference type="KEGG" id="phu:Phum_PHUM119970"/>
<sequence>MKDYTCVYTRHDCELRKKQLSEMTKKEKFKDSIIQRIFLASQFNYQSLHYLRSKGAVQLEINRQKFSSHWYIFHPFSMGRFVWQIFMFFIFMVSVYYCPIRAAFFNSLMAKYLLMKNKNATHIMKTLWINVLLDIIWLINSFGYFITGYYDESTDKVILNPKTIAKRYLSTGFFIDITTSIPLEATVAFIFGLKAYSEMNHNLFIFLHVYNIYSNLRYHRHVVFCYKNRNASILSNLSLRLLASIIVYTIIIIYTVYFNLIFPQMIYGTKLFLRRAQATLSWVQVGEIYHKDFLNQLKYSVSKAVQGYVGATDWEEIIDLVDYILAILFSNLGRFCTVYCVIWFLQCITAANVLRTKFNLITDQLKTYMKQKEIPIYMKKRLNRFYFYRFQSHYFRGRALLDKLPKSLRKEISMYTCQKLLHSTEVFQSVPKKILTRFTRKMYREMYFPQDVIVRANTYGESMYFICSGTVSVSTSNDVQIMLLHDGDFFGEIALISDNRRRIATVTAVTITELYRLEEFDYKKIIQSYPDVFNRLEKIAIARFKMLLTVEKSIIEDS</sequence>
<dbReference type="EMBL" id="DS235082">
    <property type="protein sequence ID" value="EEB11474.1"/>
    <property type="molecule type" value="Genomic_DNA"/>
</dbReference>
<dbReference type="GeneID" id="8238354"/>
<dbReference type="CDD" id="cd00038">
    <property type="entry name" value="CAP_ED"/>
    <property type="match status" value="1"/>
</dbReference>
<dbReference type="GO" id="GO:0035725">
    <property type="term" value="P:sodium ion transmembrane transport"/>
    <property type="evidence" value="ECO:0007669"/>
    <property type="project" value="TreeGrafter"/>
</dbReference>
<dbReference type="Pfam" id="PF00027">
    <property type="entry name" value="cNMP_binding"/>
    <property type="match status" value="1"/>
</dbReference>
<proteinExistence type="predicted"/>
<dbReference type="PROSITE" id="PS50042">
    <property type="entry name" value="CNMP_BINDING_3"/>
    <property type="match status" value="1"/>
</dbReference>
<dbReference type="SUPFAM" id="SSF51206">
    <property type="entry name" value="cAMP-binding domain-like"/>
    <property type="match status" value="1"/>
</dbReference>
<dbReference type="InParanoid" id="E0VDL8"/>
<evidence type="ECO:0000313" key="3">
    <source>
        <dbReference type="EMBL" id="EEB11474.1"/>
    </source>
</evidence>
<keyword evidence="1" id="KW-1133">Transmembrane helix</keyword>
<evidence type="ECO:0000259" key="2">
    <source>
        <dbReference type="PROSITE" id="PS50042"/>
    </source>
</evidence>
<dbReference type="GO" id="GO:0005249">
    <property type="term" value="F:voltage-gated potassium channel activity"/>
    <property type="evidence" value="ECO:0007669"/>
    <property type="project" value="TreeGrafter"/>
</dbReference>
<dbReference type="InterPro" id="IPR014710">
    <property type="entry name" value="RmlC-like_jellyroll"/>
</dbReference>
<dbReference type="Gene3D" id="2.60.120.10">
    <property type="entry name" value="Jelly Rolls"/>
    <property type="match status" value="1"/>
</dbReference>
<dbReference type="Proteomes" id="UP000009046">
    <property type="component" value="Unassembled WGS sequence"/>
</dbReference>
<dbReference type="InterPro" id="IPR000595">
    <property type="entry name" value="cNMP-bd_dom"/>
</dbReference>